<keyword evidence="4" id="KW-1185">Reference proteome</keyword>
<dbReference type="InterPro" id="IPR052929">
    <property type="entry name" value="RNase_H-like_EbsB-rel"/>
</dbReference>
<evidence type="ECO:0000256" key="1">
    <source>
        <dbReference type="SAM" id="MobiDB-lite"/>
    </source>
</evidence>
<evidence type="ECO:0000313" key="3">
    <source>
        <dbReference type="EMBL" id="KAK1677306.1"/>
    </source>
</evidence>
<reference evidence="3" key="1">
    <citation type="submission" date="2023-07" db="EMBL/GenBank/DDBJ databases">
        <title>A chromosome-level genome assembly of Lolium multiflorum.</title>
        <authorList>
            <person name="Chen Y."/>
            <person name="Copetti D."/>
            <person name="Kolliker R."/>
            <person name="Studer B."/>
        </authorList>
    </citation>
    <scope>NUCLEOTIDE SEQUENCE</scope>
    <source>
        <strain evidence="3">02402/16</strain>
        <tissue evidence="3">Leaf</tissue>
    </source>
</reference>
<protein>
    <recommendedName>
        <fullName evidence="2">RNase H type-1 domain-containing protein</fullName>
    </recommendedName>
</protein>
<dbReference type="EMBL" id="JAUUTY010000002">
    <property type="protein sequence ID" value="KAK1677306.1"/>
    <property type="molecule type" value="Genomic_DNA"/>
</dbReference>
<dbReference type="Gene3D" id="3.30.420.10">
    <property type="entry name" value="Ribonuclease H-like superfamily/Ribonuclease H"/>
    <property type="match status" value="1"/>
</dbReference>
<dbReference type="InterPro" id="IPR044730">
    <property type="entry name" value="RNase_H-like_dom_plant"/>
</dbReference>
<comment type="caution">
    <text evidence="3">The sequence shown here is derived from an EMBL/GenBank/DDBJ whole genome shotgun (WGS) entry which is preliminary data.</text>
</comment>
<dbReference type="InterPro" id="IPR012337">
    <property type="entry name" value="RNaseH-like_sf"/>
</dbReference>
<organism evidence="3 4">
    <name type="scientific">Lolium multiflorum</name>
    <name type="common">Italian ryegrass</name>
    <name type="synonym">Lolium perenne subsp. multiflorum</name>
    <dbReference type="NCBI Taxonomy" id="4521"/>
    <lineage>
        <taxon>Eukaryota</taxon>
        <taxon>Viridiplantae</taxon>
        <taxon>Streptophyta</taxon>
        <taxon>Embryophyta</taxon>
        <taxon>Tracheophyta</taxon>
        <taxon>Spermatophyta</taxon>
        <taxon>Magnoliopsida</taxon>
        <taxon>Liliopsida</taxon>
        <taxon>Poales</taxon>
        <taxon>Poaceae</taxon>
        <taxon>BOP clade</taxon>
        <taxon>Pooideae</taxon>
        <taxon>Poodae</taxon>
        <taxon>Poeae</taxon>
        <taxon>Poeae Chloroplast Group 2 (Poeae type)</taxon>
        <taxon>Loliodinae</taxon>
        <taxon>Loliinae</taxon>
        <taxon>Lolium</taxon>
    </lineage>
</organism>
<dbReference type="PANTHER" id="PTHR47074">
    <property type="entry name" value="BNAC02G40300D PROTEIN"/>
    <property type="match status" value="1"/>
</dbReference>
<dbReference type="CDD" id="cd06222">
    <property type="entry name" value="RNase_H_like"/>
    <property type="match status" value="1"/>
</dbReference>
<dbReference type="SUPFAM" id="SSF53098">
    <property type="entry name" value="Ribonuclease H-like"/>
    <property type="match status" value="1"/>
</dbReference>
<evidence type="ECO:0000313" key="4">
    <source>
        <dbReference type="Proteomes" id="UP001231189"/>
    </source>
</evidence>
<dbReference type="Proteomes" id="UP001231189">
    <property type="component" value="Unassembled WGS sequence"/>
</dbReference>
<dbReference type="PANTHER" id="PTHR47074:SF11">
    <property type="entry name" value="REVERSE TRANSCRIPTASE-LIKE PROTEIN"/>
    <property type="match status" value="1"/>
</dbReference>
<accession>A0AAD8T922</accession>
<dbReference type="GO" id="GO:0004523">
    <property type="term" value="F:RNA-DNA hybrid ribonuclease activity"/>
    <property type="evidence" value="ECO:0007669"/>
    <property type="project" value="InterPro"/>
</dbReference>
<dbReference type="Pfam" id="PF13456">
    <property type="entry name" value="RVT_3"/>
    <property type="match status" value="1"/>
</dbReference>
<sequence length="322" mass="34988">MLDALQAMKENAAQAFLTTLYEIWEVRNDAVHEDILNSPVSVARKIHYLIQECENVHQPIAQTCPRPTVRWSKPPRGWIKANSDGALNLEKRIGGCGAILRNHDGNVVVARSSKVDNVMDVETVELLACRQALVLAEELRIPKIMLEMDNVNAYIHTYMELKVGAVAVVGAVVVLLSSRVWLPQFFWMLAGSCPALARVRGCGTTGARCFSLVGAAPKLGYVNPRPLQSSFSSASSPYSFVSRQVSQPAARHLVVCSTQRSGTIKDHAPVSGGTSRGGLQSGGETQSGKEAEVLMQSAVVGVDEVVGDETMMLVTRSWWTET</sequence>
<dbReference type="GO" id="GO:0003676">
    <property type="term" value="F:nucleic acid binding"/>
    <property type="evidence" value="ECO:0007669"/>
    <property type="project" value="InterPro"/>
</dbReference>
<feature type="domain" description="RNase H type-1" evidence="2">
    <location>
        <begin position="82"/>
        <end position="150"/>
    </location>
</feature>
<evidence type="ECO:0000259" key="2">
    <source>
        <dbReference type="Pfam" id="PF13456"/>
    </source>
</evidence>
<dbReference type="AlphaFoldDB" id="A0AAD8T922"/>
<gene>
    <name evidence="3" type="ORF">QYE76_038154</name>
</gene>
<dbReference type="InterPro" id="IPR002156">
    <property type="entry name" value="RNaseH_domain"/>
</dbReference>
<feature type="region of interest" description="Disordered" evidence="1">
    <location>
        <begin position="264"/>
        <end position="288"/>
    </location>
</feature>
<dbReference type="InterPro" id="IPR036397">
    <property type="entry name" value="RNaseH_sf"/>
</dbReference>
<name>A0AAD8T922_LOLMU</name>
<proteinExistence type="predicted"/>